<keyword evidence="1" id="KW-0812">Transmembrane</keyword>
<dbReference type="InterPro" id="IPR010559">
    <property type="entry name" value="Sig_transdc_His_kin_internal"/>
</dbReference>
<dbReference type="SUPFAM" id="SSF55874">
    <property type="entry name" value="ATPase domain of HSP90 chaperone/DNA topoisomerase II/histidine kinase"/>
    <property type="match status" value="1"/>
</dbReference>
<accession>A0ABS3CQZ8</accession>
<name>A0ABS3CQZ8_9ALTE</name>
<organism evidence="3 4">
    <name type="scientific">Bowmanella yangjiangensis</name>
    <dbReference type="NCBI Taxonomy" id="2811230"/>
    <lineage>
        <taxon>Bacteria</taxon>
        <taxon>Pseudomonadati</taxon>
        <taxon>Pseudomonadota</taxon>
        <taxon>Gammaproteobacteria</taxon>
        <taxon>Alteromonadales</taxon>
        <taxon>Alteromonadaceae</taxon>
        <taxon>Bowmanella</taxon>
    </lineage>
</organism>
<dbReference type="EMBL" id="JAFKCS010000004">
    <property type="protein sequence ID" value="MBN7819522.1"/>
    <property type="molecule type" value="Genomic_DNA"/>
</dbReference>
<sequence length="371" mass="43291">MFAHYLRLLPGWRFFISGLMFWLLMNSFSADLSYRGMRDAGKDVAWLDVWIYYLPWWLPWAVISPFVIAATRFISLEQHRWLRTPGKLLVLTLMTFLVFLLLAVPLVAQLEMQGLDGESLSEAMNLMLKRGAWHLDFIVFTAVVCIGYFLQYYEKSRSEEARNESLLRQLMQLELDSLKSQLNPHFLFNTLNTIASLVRLDEKRKAVTAISELSLMLRKVLENQKAQTLPLSEEIDFIQSYLTIQKMRFEEKLDVCLDIEPQCLSFPIPFMLLQPIVENAIAHGSQLDSDKNRLELRISQKNGYLNICMINRMPEHDEHHGLGIGLRNTRERLEKLYGKDFLLELKELDNRYFETLLRVPRGVLHVKSDGC</sequence>
<dbReference type="Proteomes" id="UP000663992">
    <property type="component" value="Unassembled WGS sequence"/>
</dbReference>
<protein>
    <submittedName>
        <fullName evidence="3">Histidine kinase</fullName>
    </submittedName>
</protein>
<comment type="caution">
    <text evidence="3">The sequence shown here is derived from an EMBL/GenBank/DDBJ whole genome shotgun (WGS) entry which is preliminary data.</text>
</comment>
<evidence type="ECO:0000259" key="2">
    <source>
        <dbReference type="Pfam" id="PF06580"/>
    </source>
</evidence>
<keyword evidence="3" id="KW-0418">Kinase</keyword>
<keyword evidence="4" id="KW-1185">Reference proteome</keyword>
<evidence type="ECO:0000256" key="1">
    <source>
        <dbReference type="SAM" id="Phobius"/>
    </source>
</evidence>
<feature type="transmembrane region" description="Helical" evidence="1">
    <location>
        <begin position="88"/>
        <end position="112"/>
    </location>
</feature>
<feature type="domain" description="Signal transduction histidine kinase internal region" evidence="2">
    <location>
        <begin position="174"/>
        <end position="253"/>
    </location>
</feature>
<dbReference type="GO" id="GO:0016301">
    <property type="term" value="F:kinase activity"/>
    <property type="evidence" value="ECO:0007669"/>
    <property type="project" value="UniProtKB-KW"/>
</dbReference>
<dbReference type="RefSeq" id="WP_206593342.1">
    <property type="nucleotide sequence ID" value="NZ_JAFKCS010000004.1"/>
</dbReference>
<dbReference type="InterPro" id="IPR036890">
    <property type="entry name" value="HATPase_C_sf"/>
</dbReference>
<dbReference type="PANTHER" id="PTHR34220:SF7">
    <property type="entry name" value="SENSOR HISTIDINE KINASE YPDA"/>
    <property type="match status" value="1"/>
</dbReference>
<evidence type="ECO:0000313" key="4">
    <source>
        <dbReference type="Proteomes" id="UP000663992"/>
    </source>
</evidence>
<proteinExistence type="predicted"/>
<dbReference type="Pfam" id="PF06580">
    <property type="entry name" value="His_kinase"/>
    <property type="match status" value="1"/>
</dbReference>
<feature type="transmembrane region" description="Helical" evidence="1">
    <location>
        <begin position="12"/>
        <end position="30"/>
    </location>
</feature>
<reference evidence="3 4" key="1">
    <citation type="submission" date="2021-03" db="EMBL/GenBank/DDBJ databases">
        <title>novel species isolated from a fishpond in China.</title>
        <authorList>
            <person name="Lu H."/>
            <person name="Cai Z."/>
        </authorList>
    </citation>
    <scope>NUCLEOTIDE SEQUENCE [LARGE SCALE GENOMIC DNA]</scope>
    <source>
        <strain evidence="3 4">Y57</strain>
    </source>
</reference>
<keyword evidence="3" id="KW-0808">Transferase</keyword>
<dbReference type="InterPro" id="IPR050640">
    <property type="entry name" value="Bact_2-comp_sensor_kinase"/>
</dbReference>
<feature type="transmembrane region" description="Helical" evidence="1">
    <location>
        <begin position="132"/>
        <end position="153"/>
    </location>
</feature>
<evidence type="ECO:0000313" key="3">
    <source>
        <dbReference type="EMBL" id="MBN7819522.1"/>
    </source>
</evidence>
<keyword evidence="1" id="KW-1133">Transmembrane helix</keyword>
<keyword evidence="1" id="KW-0472">Membrane</keyword>
<feature type="transmembrane region" description="Helical" evidence="1">
    <location>
        <begin position="50"/>
        <end position="76"/>
    </location>
</feature>
<dbReference type="PANTHER" id="PTHR34220">
    <property type="entry name" value="SENSOR HISTIDINE KINASE YPDA"/>
    <property type="match status" value="1"/>
</dbReference>
<dbReference type="Gene3D" id="3.30.565.10">
    <property type="entry name" value="Histidine kinase-like ATPase, C-terminal domain"/>
    <property type="match status" value="1"/>
</dbReference>
<gene>
    <name evidence="3" type="ORF">J0A65_06575</name>
</gene>